<sequence length="289" mass="32403">MRVLLLTLSLCYSASVIGASIWHVQGEQEWYLFGTIHVLQPDAYPLPDSYDRVFRRCANLWLEIDPAALSEPATLQQVRNIMQLAAGQTLKSQVSADAYRHLTALADSAGLPLVNLQALKPWAVVNVLTLSLFEQRSFATDQGLDLYLAEQAKAQDIPIRPLETVMQQMTLFNELAAAIPDEFITFSTNDLDRVDLLVADMVRYWQEGDVEALYRAADFKSYPTVEAAMLSERNRDWMDQFKRAKMLASPQCIAVGALHMAGEEGLLAQFKQAGYRVTRVTEGISEQVE</sequence>
<feature type="signal peptide" evidence="1">
    <location>
        <begin position="1"/>
        <end position="18"/>
    </location>
</feature>
<gene>
    <name evidence="2" type="primary">gumN</name>
    <name evidence="2" type="ORF">REIFOR_03287</name>
</gene>
<evidence type="ECO:0000313" key="2">
    <source>
        <dbReference type="EMBL" id="ATX78390.1"/>
    </source>
</evidence>
<dbReference type="AlphaFoldDB" id="A0A2K8KUH7"/>
<dbReference type="EMBL" id="CP011797">
    <property type="protein sequence ID" value="ATX78390.1"/>
    <property type="molecule type" value="Genomic_DNA"/>
</dbReference>
<name>A0A2K8KUH7_9GAMM</name>
<protein>
    <submittedName>
        <fullName evidence="2">Conjugative transfer protein GumN</fullName>
    </submittedName>
</protein>
<accession>A0A2K8KUH7</accession>
<proteinExistence type="predicted"/>
<reference evidence="2 3" key="1">
    <citation type="journal article" date="2017" name="Environ. Microbiol.">
        <title>Genomic and physiological analyses of 'Reinekea forsetii' reveal a versatile opportunistic lifestyle during spring algae blooms.</title>
        <authorList>
            <person name="Avci B."/>
            <person name="Hahnke R.L."/>
            <person name="Chafee M."/>
            <person name="Fischer T."/>
            <person name="Gruber-Vodicka H."/>
            <person name="Tegetmeyer H.E."/>
            <person name="Harder J."/>
            <person name="Fuchs B.M."/>
            <person name="Amann R.I."/>
            <person name="Teeling H."/>
        </authorList>
    </citation>
    <scope>NUCLEOTIDE SEQUENCE [LARGE SCALE GENOMIC DNA]</scope>
    <source>
        <strain evidence="2 3">Hel1_31_D35</strain>
    </source>
</reference>
<organism evidence="2 3">
    <name type="scientific">Reinekea forsetii</name>
    <dbReference type="NCBI Taxonomy" id="1336806"/>
    <lineage>
        <taxon>Bacteria</taxon>
        <taxon>Pseudomonadati</taxon>
        <taxon>Pseudomonadota</taxon>
        <taxon>Gammaproteobacteria</taxon>
        <taxon>Oceanospirillales</taxon>
        <taxon>Saccharospirillaceae</taxon>
        <taxon>Reinekea</taxon>
    </lineage>
</organism>
<dbReference type="InterPro" id="IPR047111">
    <property type="entry name" value="YbaP-like"/>
</dbReference>
<evidence type="ECO:0000313" key="3">
    <source>
        <dbReference type="Proteomes" id="UP000229757"/>
    </source>
</evidence>
<dbReference type="PANTHER" id="PTHR40590:SF1">
    <property type="entry name" value="CYTOPLASMIC PROTEIN"/>
    <property type="match status" value="1"/>
</dbReference>
<dbReference type="Pfam" id="PF01963">
    <property type="entry name" value="TraB_PrgY_gumN"/>
    <property type="match status" value="1"/>
</dbReference>
<dbReference type="PANTHER" id="PTHR40590">
    <property type="entry name" value="CYTOPLASMIC PROTEIN-RELATED"/>
    <property type="match status" value="1"/>
</dbReference>
<dbReference type="Proteomes" id="UP000229757">
    <property type="component" value="Chromosome"/>
</dbReference>
<dbReference type="CDD" id="cd14789">
    <property type="entry name" value="Tiki"/>
    <property type="match status" value="1"/>
</dbReference>
<feature type="chain" id="PRO_5014739348" evidence="1">
    <location>
        <begin position="19"/>
        <end position="289"/>
    </location>
</feature>
<dbReference type="KEGG" id="rfo:REIFOR_03287"/>
<keyword evidence="3" id="KW-1185">Reference proteome</keyword>
<keyword evidence="1" id="KW-0732">Signal</keyword>
<dbReference type="OrthoDB" id="357294at2"/>
<evidence type="ECO:0000256" key="1">
    <source>
        <dbReference type="SAM" id="SignalP"/>
    </source>
</evidence>
<dbReference type="RefSeq" id="WP_100258584.1">
    <property type="nucleotide sequence ID" value="NZ_CP011797.1"/>
</dbReference>
<dbReference type="InterPro" id="IPR002816">
    <property type="entry name" value="TraB/PrgY/GumN_fam"/>
</dbReference>